<evidence type="ECO:0000256" key="2">
    <source>
        <dbReference type="ARBA" id="ARBA00023002"/>
    </source>
</evidence>
<sequence length="259" mass="29667">MPVLETSELGSGEVLYLYLLAGINLVDTDERRHYLKGVRQVPCRRYIIEHIKQRVPQQMVIEVGLTSEALLEETKKVREEVPTDISVMKALELVLERRPELRQEGLRHEVLQWYLCRMERWFATDADNISVQSWDEEEVLQGGHGLMVRGYAPVIAALSAGLDIRLNTRVRKVQRRVKGVKAVRAITEDGVVYEADAAVIAVPLGVLKADLIRFEPRLPDWKERTIRVDPVPLLQSVVRGRFGFQYWFERNGPTLGKTS</sequence>
<name>A0ABD1YJL7_9MARC</name>
<organism evidence="4 5">
    <name type="scientific">Riccia fluitans</name>
    <dbReference type="NCBI Taxonomy" id="41844"/>
    <lineage>
        <taxon>Eukaryota</taxon>
        <taxon>Viridiplantae</taxon>
        <taxon>Streptophyta</taxon>
        <taxon>Embryophyta</taxon>
        <taxon>Marchantiophyta</taxon>
        <taxon>Marchantiopsida</taxon>
        <taxon>Marchantiidae</taxon>
        <taxon>Marchantiales</taxon>
        <taxon>Ricciaceae</taxon>
        <taxon>Riccia</taxon>
    </lineage>
</organism>
<dbReference type="EMBL" id="JBHFFA010000004">
    <property type="protein sequence ID" value="KAL2629892.1"/>
    <property type="molecule type" value="Genomic_DNA"/>
</dbReference>
<keyword evidence="5" id="KW-1185">Reference proteome</keyword>
<dbReference type="Gene3D" id="3.50.50.60">
    <property type="entry name" value="FAD/NAD(P)-binding domain"/>
    <property type="match status" value="1"/>
</dbReference>
<evidence type="ECO:0000256" key="1">
    <source>
        <dbReference type="ARBA" id="ARBA00005995"/>
    </source>
</evidence>
<protein>
    <recommendedName>
        <fullName evidence="3">Amine oxidase domain-containing protein</fullName>
    </recommendedName>
</protein>
<reference evidence="4 5" key="1">
    <citation type="submission" date="2024-09" db="EMBL/GenBank/DDBJ databases">
        <title>Chromosome-scale assembly of Riccia fluitans.</title>
        <authorList>
            <person name="Paukszto L."/>
            <person name="Sawicki J."/>
            <person name="Karawczyk K."/>
            <person name="Piernik-Szablinska J."/>
            <person name="Szczecinska M."/>
            <person name="Mazdziarz M."/>
        </authorList>
    </citation>
    <scope>NUCLEOTIDE SEQUENCE [LARGE SCALE GENOMIC DNA]</scope>
    <source>
        <strain evidence="4">Rf_01</strain>
        <tissue evidence="4">Aerial parts of the thallus</tissue>
    </source>
</reference>
<feature type="domain" description="Amine oxidase" evidence="3">
    <location>
        <begin position="71"/>
        <end position="227"/>
    </location>
</feature>
<dbReference type="InterPro" id="IPR002937">
    <property type="entry name" value="Amino_oxidase"/>
</dbReference>
<evidence type="ECO:0000313" key="5">
    <source>
        <dbReference type="Proteomes" id="UP001605036"/>
    </source>
</evidence>
<evidence type="ECO:0000313" key="4">
    <source>
        <dbReference type="EMBL" id="KAL2629892.1"/>
    </source>
</evidence>
<dbReference type="Pfam" id="PF01593">
    <property type="entry name" value="Amino_oxidase"/>
    <property type="match status" value="1"/>
</dbReference>
<proteinExistence type="inferred from homology"/>
<dbReference type="PANTHER" id="PTHR10742">
    <property type="entry name" value="FLAVIN MONOAMINE OXIDASE"/>
    <property type="match status" value="1"/>
</dbReference>
<evidence type="ECO:0000259" key="3">
    <source>
        <dbReference type="Pfam" id="PF01593"/>
    </source>
</evidence>
<dbReference type="InterPro" id="IPR036188">
    <property type="entry name" value="FAD/NAD-bd_sf"/>
</dbReference>
<keyword evidence="2" id="KW-0560">Oxidoreductase</keyword>
<dbReference type="PANTHER" id="PTHR10742:SF386">
    <property type="entry name" value="LYSINE-SPECIFIC HISTONE DEMETHYLASE 1A"/>
    <property type="match status" value="1"/>
</dbReference>
<dbReference type="Gene3D" id="3.90.660.10">
    <property type="match status" value="1"/>
</dbReference>
<dbReference type="InterPro" id="IPR050281">
    <property type="entry name" value="Flavin_monoamine_oxidase"/>
</dbReference>
<dbReference type="GO" id="GO:0016491">
    <property type="term" value="F:oxidoreductase activity"/>
    <property type="evidence" value="ECO:0007669"/>
    <property type="project" value="UniProtKB-KW"/>
</dbReference>
<comment type="caution">
    <text evidence="4">The sequence shown here is derived from an EMBL/GenBank/DDBJ whole genome shotgun (WGS) entry which is preliminary data.</text>
</comment>
<accession>A0ABD1YJL7</accession>
<gene>
    <name evidence="4" type="ORF">R1flu_014578</name>
</gene>
<comment type="similarity">
    <text evidence="1">Belongs to the flavin monoamine oxidase family.</text>
</comment>
<dbReference type="AlphaFoldDB" id="A0ABD1YJL7"/>
<dbReference type="SUPFAM" id="SSF51905">
    <property type="entry name" value="FAD/NAD(P)-binding domain"/>
    <property type="match status" value="1"/>
</dbReference>
<dbReference type="Proteomes" id="UP001605036">
    <property type="component" value="Unassembled WGS sequence"/>
</dbReference>